<dbReference type="EMBL" id="JAHCVJ010000003">
    <property type="protein sequence ID" value="MBT0664519.1"/>
    <property type="molecule type" value="Genomic_DNA"/>
</dbReference>
<accession>A0AAW4L0D2</accession>
<evidence type="ECO:0000313" key="2">
    <source>
        <dbReference type="Proteomes" id="UP000811899"/>
    </source>
</evidence>
<gene>
    <name evidence="1" type="ORF">KI809_09425</name>
</gene>
<reference evidence="1 2" key="1">
    <citation type="submission" date="2021-05" db="EMBL/GenBank/DDBJ databases">
        <title>The draft genome of Geobacter pelophilus DSM 12255.</title>
        <authorList>
            <person name="Xu Z."/>
            <person name="Masuda Y."/>
            <person name="Itoh H."/>
            <person name="Senoo K."/>
        </authorList>
    </citation>
    <scope>NUCLEOTIDE SEQUENCE [LARGE SCALE GENOMIC DNA]</scope>
    <source>
        <strain evidence="1 2">DSM 12255</strain>
    </source>
</reference>
<dbReference type="AlphaFoldDB" id="A0AAW4L0D2"/>
<comment type="caution">
    <text evidence="1">The sequence shown here is derived from an EMBL/GenBank/DDBJ whole genome shotgun (WGS) entry which is preliminary data.</text>
</comment>
<proteinExistence type="predicted"/>
<dbReference type="Proteomes" id="UP000811899">
    <property type="component" value="Unassembled WGS sequence"/>
</dbReference>
<organism evidence="1 2">
    <name type="scientific">Geoanaerobacter pelophilus</name>
    <dbReference type="NCBI Taxonomy" id="60036"/>
    <lineage>
        <taxon>Bacteria</taxon>
        <taxon>Pseudomonadati</taxon>
        <taxon>Thermodesulfobacteriota</taxon>
        <taxon>Desulfuromonadia</taxon>
        <taxon>Geobacterales</taxon>
        <taxon>Geobacteraceae</taxon>
        <taxon>Geoanaerobacter</taxon>
    </lineage>
</organism>
<protein>
    <recommendedName>
        <fullName evidence="3">JAB domain-containing protein</fullName>
    </recommendedName>
</protein>
<evidence type="ECO:0008006" key="3">
    <source>
        <dbReference type="Google" id="ProtNLM"/>
    </source>
</evidence>
<evidence type="ECO:0000313" key="1">
    <source>
        <dbReference type="EMBL" id="MBT0664519.1"/>
    </source>
</evidence>
<dbReference type="RefSeq" id="WP_214171290.1">
    <property type="nucleotide sequence ID" value="NZ_JAHCVJ010000003.1"/>
</dbReference>
<name>A0AAW4L0D2_9BACT</name>
<keyword evidence="2" id="KW-1185">Reference proteome</keyword>
<sequence>MIHVKLTKLLFDTMRADLLRPHPFAHERVGFILAKKEQTDDALTIFATSYQPIPDGQYVNDPNVGAKIGAEALRGIMQKAYQSKDCILHVHLHEHSGPPRFSKTDLFGYNQMIPAFHNIGGAAVHGGMVFSFDSAIGLIWTSKDGEPVPVNKLSIVGYPLQIQKTGVGGYV</sequence>